<feature type="domain" description="Phosphagen kinase N-terminal" evidence="10">
    <location>
        <begin position="3"/>
        <end position="88"/>
    </location>
</feature>
<dbReference type="Proteomes" id="UP000479190">
    <property type="component" value="Unassembled WGS sequence"/>
</dbReference>
<dbReference type="Gene3D" id="1.10.135.10">
    <property type="entry name" value="ATP:guanido phosphotransferase, N-terminal domain"/>
    <property type="match status" value="1"/>
</dbReference>
<gene>
    <name evidence="12" type="ORF">TBRA_LOCUS16852</name>
</gene>
<dbReference type="InterPro" id="IPR014746">
    <property type="entry name" value="Gln_synth/guanido_kin_cat_dom"/>
</dbReference>
<dbReference type="PROSITE" id="PS51510">
    <property type="entry name" value="PHOSPHAGEN_KINASE_C"/>
    <property type="match status" value="1"/>
</dbReference>
<dbReference type="EC" id="2.7.3.3" evidence="2"/>
<keyword evidence="3 8" id="KW-0808">Transferase</keyword>
<dbReference type="InterPro" id="IPR022413">
    <property type="entry name" value="ATP-guanido_PTrfase_N"/>
</dbReference>
<keyword evidence="6 8" id="KW-0067">ATP-binding</keyword>
<evidence type="ECO:0000256" key="1">
    <source>
        <dbReference type="ARBA" id="ARBA00006798"/>
    </source>
</evidence>
<keyword evidence="5 8" id="KW-0418">Kinase</keyword>
<dbReference type="InterPro" id="IPR022414">
    <property type="entry name" value="ATP-guanido_PTrfase_cat"/>
</dbReference>
<dbReference type="InterPro" id="IPR022415">
    <property type="entry name" value="ATP-guanido_PTrfase_AS"/>
</dbReference>
<protein>
    <recommendedName>
        <fullName evidence="2">arginine kinase</fullName>
        <ecNumber evidence="2">2.7.3.3</ecNumber>
    </recommendedName>
</protein>
<feature type="binding site" evidence="8">
    <location>
        <position position="226"/>
    </location>
    <ligand>
        <name>ATP</name>
        <dbReference type="ChEBI" id="CHEBI:30616"/>
    </ligand>
</feature>
<dbReference type="Pfam" id="PF00217">
    <property type="entry name" value="ATP-gua_Ptrans"/>
    <property type="match status" value="1"/>
</dbReference>
<name>A0A6H5J5E5_9HYME</name>
<evidence type="ECO:0000256" key="4">
    <source>
        <dbReference type="ARBA" id="ARBA00022741"/>
    </source>
</evidence>
<evidence type="ECO:0000256" key="2">
    <source>
        <dbReference type="ARBA" id="ARBA00012230"/>
    </source>
</evidence>
<proteinExistence type="inferred from homology"/>
<dbReference type="GO" id="GO:0005524">
    <property type="term" value="F:ATP binding"/>
    <property type="evidence" value="ECO:0007669"/>
    <property type="project" value="UniProtKB-UniRule"/>
</dbReference>
<dbReference type="SUPFAM" id="SSF55931">
    <property type="entry name" value="Glutamine synthetase/guanido kinase"/>
    <property type="match status" value="1"/>
</dbReference>
<feature type="binding site" evidence="8">
    <location>
        <begin position="119"/>
        <end position="123"/>
    </location>
    <ligand>
        <name>ATP</name>
        <dbReference type="ChEBI" id="CHEBI:30616"/>
    </ligand>
</feature>
<evidence type="ECO:0000256" key="8">
    <source>
        <dbReference type="PROSITE-ProRule" id="PRU00843"/>
    </source>
</evidence>
<dbReference type="PROSITE" id="PS00112">
    <property type="entry name" value="PHOSPHAGEN_KINASE"/>
    <property type="match status" value="1"/>
</dbReference>
<evidence type="ECO:0000313" key="12">
    <source>
        <dbReference type="EMBL" id="CAB0045324.1"/>
    </source>
</evidence>
<dbReference type="Gene3D" id="3.30.590.10">
    <property type="entry name" value="Glutamine synthetase/guanido kinase, catalytic domain"/>
    <property type="match status" value="1"/>
</dbReference>
<accession>A0A6H5J5E5</accession>
<evidence type="ECO:0000259" key="10">
    <source>
        <dbReference type="PROSITE" id="PS51509"/>
    </source>
</evidence>
<reference evidence="12 13" key="1">
    <citation type="submission" date="2020-02" db="EMBL/GenBank/DDBJ databases">
        <authorList>
            <person name="Ferguson B K."/>
        </authorList>
    </citation>
    <scope>NUCLEOTIDE SEQUENCE [LARGE SCALE GENOMIC DNA]</scope>
</reference>
<evidence type="ECO:0000259" key="11">
    <source>
        <dbReference type="PROSITE" id="PS51510"/>
    </source>
</evidence>
<feature type="domain" description="Phosphagen kinase C-terminal" evidence="11">
    <location>
        <begin position="116"/>
        <end position="353"/>
    </location>
</feature>
<dbReference type="GO" id="GO:0004111">
    <property type="term" value="F:creatine kinase activity"/>
    <property type="evidence" value="ECO:0007669"/>
    <property type="project" value="InterPro"/>
</dbReference>
<organism evidence="12 13">
    <name type="scientific">Trichogramma brassicae</name>
    <dbReference type="NCBI Taxonomy" id="86971"/>
    <lineage>
        <taxon>Eukaryota</taxon>
        <taxon>Metazoa</taxon>
        <taxon>Ecdysozoa</taxon>
        <taxon>Arthropoda</taxon>
        <taxon>Hexapoda</taxon>
        <taxon>Insecta</taxon>
        <taxon>Pterygota</taxon>
        <taxon>Neoptera</taxon>
        <taxon>Endopterygota</taxon>
        <taxon>Hymenoptera</taxon>
        <taxon>Apocrita</taxon>
        <taxon>Proctotrupomorpha</taxon>
        <taxon>Chalcidoidea</taxon>
        <taxon>Trichogrammatidae</taxon>
        <taxon>Trichogramma</taxon>
    </lineage>
</organism>
<evidence type="ECO:0000256" key="9">
    <source>
        <dbReference type="RuleBase" id="RU000505"/>
    </source>
</evidence>
<keyword evidence="4 8" id="KW-0547">Nucleotide-binding</keyword>
<feature type="binding site" evidence="8">
    <location>
        <begin position="306"/>
        <end position="311"/>
    </location>
    <ligand>
        <name>ATP</name>
        <dbReference type="ChEBI" id="CHEBI:30616"/>
    </ligand>
</feature>
<feature type="binding site" evidence="8">
    <location>
        <begin position="277"/>
        <end position="281"/>
    </location>
    <ligand>
        <name>ATP</name>
        <dbReference type="ChEBI" id="CHEBI:30616"/>
    </ligand>
</feature>
<feature type="binding site" evidence="8">
    <location>
        <position position="182"/>
    </location>
    <ligand>
        <name>ATP</name>
        <dbReference type="ChEBI" id="CHEBI:30616"/>
    </ligand>
</feature>
<dbReference type="FunFam" id="3.30.590.10:FF:000006">
    <property type="entry name" value="Arginine kinase 1"/>
    <property type="match status" value="1"/>
</dbReference>
<dbReference type="PROSITE" id="PS51509">
    <property type="entry name" value="PHOSPHAGEN_KINASE_N"/>
    <property type="match status" value="1"/>
</dbReference>
<dbReference type="InterPro" id="IPR000749">
    <property type="entry name" value="ATP-guanido_PTrfase"/>
</dbReference>
<dbReference type="GO" id="GO:0005615">
    <property type="term" value="C:extracellular space"/>
    <property type="evidence" value="ECO:0007669"/>
    <property type="project" value="TreeGrafter"/>
</dbReference>
<dbReference type="GO" id="GO:0004054">
    <property type="term" value="F:arginine kinase activity"/>
    <property type="evidence" value="ECO:0007669"/>
    <property type="project" value="UniProtKB-EC"/>
</dbReference>
<dbReference type="GO" id="GO:0046314">
    <property type="term" value="P:phosphocreatine biosynthetic process"/>
    <property type="evidence" value="ECO:0007669"/>
    <property type="project" value="InterPro"/>
</dbReference>
<evidence type="ECO:0000256" key="6">
    <source>
        <dbReference type="ARBA" id="ARBA00022840"/>
    </source>
</evidence>
<evidence type="ECO:0000256" key="3">
    <source>
        <dbReference type="ARBA" id="ARBA00022679"/>
    </source>
</evidence>
<dbReference type="EMBL" id="CADCXV010001560">
    <property type="protein sequence ID" value="CAB0045324.1"/>
    <property type="molecule type" value="Genomic_DNA"/>
</dbReference>
<evidence type="ECO:0000313" key="13">
    <source>
        <dbReference type="Proteomes" id="UP000479190"/>
    </source>
</evidence>
<dbReference type="PANTHER" id="PTHR11547:SF38">
    <property type="entry name" value="ARGININE KINASE 1-RELATED"/>
    <property type="match status" value="1"/>
</dbReference>
<sequence length="353" mass="40750">MISLFFYVIIVSNIVRNQKMKKMACEYEKFLTKESKSLLKKYLTRDVYERIKSGLTHPESNVGLYACDQHAYKVFAELFDSVISDYHVGFCKNDVHPPSNWGDPAKLPSIDPESKYVISTRVRCARSVCGYPFCPLMTEQDYIEIQEKLKCAFRTKQAELNCEYYGLDKMTEEQRQQLVADHFLFRNDDKILEDANAYQFWPKGRGIFHNPEKKLLAWCCEEDHLRLISMEKGNDLRGVYGRLKNAIGVLESQVQFSHDDRLGYLTFCPTNLGTTIRASVHIKLPKLAKDMDNFKKIAKQYSLQVRGTGGEHTESVGGVYDVSNIRRLGLTEFDVLMEMSQGLNKLIQEEEKL</sequence>
<dbReference type="Pfam" id="PF02807">
    <property type="entry name" value="ATP-gua_PtransN"/>
    <property type="match status" value="1"/>
</dbReference>
<comment type="similarity">
    <text evidence="1 7 9">Belongs to the ATP:guanido phosphotransferase family.</text>
</comment>
<dbReference type="AlphaFoldDB" id="A0A6H5J5E5"/>
<dbReference type="InterPro" id="IPR036802">
    <property type="entry name" value="ATP-guanido_PTrfase_N_sf"/>
</dbReference>
<evidence type="ECO:0000256" key="7">
    <source>
        <dbReference type="PROSITE-ProRule" id="PRU00842"/>
    </source>
</evidence>
<dbReference type="SUPFAM" id="SSF48034">
    <property type="entry name" value="Guanido kinase N-terminal domain"/>
    <property type="match status" value="1"/>
</dbReference>
<dbReference type="PANTHER" id="PTHR11547">
    <property type="entry name" value="ARGININE OR CREATINE KINASE"/>
    <property type="match status" value="1"/>
</dbReference>
<dbReference type="OrthoDB" id="430219at2759"/>
<evidence type="ECO:0000256" key="5">
    <source>
        <dbReference type="ARBA" id="ARBA00022777"/>
    </source>
</evidence>
<keyword evidence="13" id="KW-1185">Reference proteome</keyword>